<feature type="region of interest" description="Disordered" evidence="1">
    <location>
        <begin position="61"/>
        <end position="114"/>
    </location>
</feature>
<keyword evidence="4" id="KW-1185">Reference proteome</keyword>
<evidence type="ECO:0000313" key="4">
    <source>
        <dbReference type="Proteomes" id="UP001281003"/>
    </source>
</evidence>
<feature type="region of interest" description="Disordered" evidence="1">
    <location>
        <begin position="760"/>
        <end position="824"/>
    </location>
</feature>
<sequence>MKLVFTLAASALLATVPITASPINSNSFVDTTISKKDAVVVRTATIPYGDIHAAPVVVARQSDVSEASDETDSDVDESSNPDESDYAASDFENYSSDDEATDDDSTRRLLTTRGDDKCPASKMKYCVKEKCICIECIPDEQRRRCFPDYKSLPPNWPKDTKTKRLIAPSTSDSDHDDDHDNDLLPDHALRRRGSHTAEYWKTHSNPVAQGSHTSEYWKTHSNPVASKERRSPGHPGIKCTKFGEFPYCPPGITYRNMTVETCSCATYQYNATRKAHDLRIMGPAELDESDARNPKRAVLDERADESDKQLFYYGPNSKRDDPFRFDVDLKLPANIAKLIAPKKKRDLAGDDVDAPAPVVAERMTDLPQHDLLATRKNNGYGTRKVECNGYGMIAGFCTIRGECYCLYCDDFPRDCGFKLVKGVGDESDGSEDYNNVNELPDEGPFNMQIAIPVNNNVLGCGKSWGGLCFEGGCFCMVCKVGLNDCQMKQVRDAKPKRRREIGSGVAEEETRGDANRVHRISPFERPVTVSRRSVNDNDKRGGSNGVHRTSPFGRPGPVTVGRRSDNDNEKRGGSNGVHRTSPFGRPGPVTVGRRSGNDNEKRGGSNGVHRNSPFGRPGPVTVGRRNPLPIPDDHAALQKRESKGFICKDSLGAFCFAKDECFCFKCNKFPKDGCTFEKRNFFKKNSKREISNDTTVSTPSEEEQSEEDFKPGVVDIVYPTKTSDAGASAFTVTRNTEDVPNRNTTVLDREHAPKIFRRGKTEAGGTGKKMKSRSPAPAPASFGMHHAVPSFKVSNTTEQELGETVEAGEGHGAGRTDMHAVEKR</sequence>
<protein>
    <submittedName>
        <fullName evidence="3">Uncharacterized protein</fullName>
    </submittedName>
</protein>
<evidence type="ECO:0000313" key="3">
    <source>
        <dbReference type="EMBL" id="KAK3399748.1"/>
    </source>
</evidence>
<feature type="compositionally biased region" description="Polar residues" evidence="1">
    <location>
        <begin position="202"/>
        <end position="224"/>
    </location>
</feature>
<dbReference type="EMBL" id="JAUTDP010000004">
    <property type="protein sequence ID" value="KAK3399748.1"/>
    <property type="molecule type" value="Genomic_DNA"/>
</dbReference>
<feature type="compositionally biased region" description="Basic and acidic residues" evidence="1">
    <location>
        <begin position="562"/>
        <end position="572"/>
    </location>
</feature>
<gene>
    <name evidence="3" type="ORF">B0T20DRAFT_505650</name>
</gene>
<feature type="chain" id="PRO_5042196618" evidence="2">
    <location>
        <begin position="21"/>
        <end position="824"/>
    </location>
</feature>
<feature type="signal peptide" evidence="2">
    <location>
        <begin position="1"/>
        <end position="20"/>
    </location>
</feature>
<evidence type="ECO:0000256" key="1">
    <source>
        <dbReference type="SAM" id="MobiDB-lite"/>
    </source>
</evidence>
<comment type="caution">
    <text evidence="3">The sequence shown here is derived from an EMBL/GenBank/DDBJ whole genome shotgun (WGS) entry which is preliminary data.</text>
</comment>
<dbReference type="AlphaFoldDB" id="A0AAE0PGU5"/>
<feature type="region of interest" description="Disordered" evidence="1">
    <location>
        <begin position="200"/>
        <end position="235"/>
    </location>
</feature>
<proteinExistence type="predicted"/>
<reference evidence="3" key="2">
    <citation type="submission" date="2023-07" db="EMBL/GenBank/DDBJ databases">
        <authorList>
            <consortium name="Lawrence Berkeley National Laboratory"/>
            <person name="Haridas S."/>
            <person name="Hensen N."/>
            <person name="Bonometti L."/>
            <person name="Westerberg I."/>
            <person name="Brannstrom I.O."/>
            <person name="Guillou S."/>
            <person name="Cros-Aarteil S."/>
            <person name="Calhoun S."/>
            <person name="Kuo A."/>
            <person name="Mondo S."/>
            <person name="Pangilinan J."/>
            <person name="Riley R."/>
            <person name="LaButti K."/>
            <person name="Andreopoulos B."/>
            <person name="Lipzen A."/>
            <person name="Chen C."/>
            <person name="Yanf M."/>
            <person name="Daum C."/>
            <person name="Ng V."/>
            <person name="Clum A."/>
            <person name="Steindorff A."/>
            <person name="Ohm R."/>
            <person name="Martin F."/>
            <person name="Silar P."/>
            <person name="Natvig D."/>
            <person name="Lalanne C."/>
            <person name="Gautier V."/>
            <person name="Ament-velasquez S.L."/>
            <person name="Kruys A."/>
            <person name="Hutchinson M.I."/>
            <person name="Powell A.J."/>
            <person name="Barry K."/>
            <person name="Miller A.N."/>
            <person name="Grigoriev I.V."/>
            <person name="Debuchy R."/>
            <person name="Gladieux P."/>
            <person name="Thoren M.H."/>
            <person name="Johannesson H."/>
        </authorList>
    </citation>
    <scope>NUCLEOTIDE SEQUENCE</scope>
    <source>
        <strain evidence="3">FGSC 1904</strain>
    </source>
</reference>
<organism evidence="3 4">
    <name type="scientific">Sordaria brevicollis</name>
    <dbReference type="NCBI Taxonomy" id="83679"/>
    <lineage>
        <taxon>Eukaryota</taxon>
        <taxon>Fungi</taxon>
        <taxon>Dikarya</taxon>
        <taxon>Ascomycota</taxon>
        <taxon>Pezizomycotina</taxon>
        <taxon>Sordariomycetes</taxon>
        <taxon>Sordariomycetidae</taxon>
        <taxon>Sordariales</taxon>
        <taxon>Sordariaceae</taxon>
        <taxon>Sordaria</taxon>
    </lineage>
</organism>
<keyword evidence="2" id="KW-0732">Signal</keyword>
<accession>A0AAE0PGU5</accession>
<feature type="region of interest" description="Disordered" evidence="1">
    <location>
        <begin position="492"/>
        <end position="632"/>
    </location>
</feature>
<name>A0AAE0PGU5_SORBR</name>
<dbReference type="Proteomes" id="UP001281003">
    <property type="component" value="Unassembled WGS sequence"/>
</dbReference>
<feature type="compositionally biased region" description="Acidic residues" evidence="1">
    <location>
        <begin position="66"/>
        <end position="85"/>
    </location>
</feature>
<reference evidence="3" key="1">
    <citation type="journal article" date="2023" name="Mol. Phylogenet. Evol.">
        <title>Genome-scale phylogeny and comparative genomics of the fungal order Sordariales.</title>
        <authorList>
            <person name="Hensen N."/>
            <person name="Bonometti L."/>
            <person name="Westerberg I."/>
            <person name="Brannstrom I.O."/>
            <person name="Guillou S."/>
            <person name="Cros-Aarteil S."/>
            <person name="Calhoun S."/>
            <person name="Haridas S."/>
            <person name="Kuo A."/>
            <person name="Mondo S."/>
            <person name="Pangilinan J."/>
            <person name="Riley R."/>
            <person name="LaButti K."/>
            <person name="Andreopoulos B."/>
            <person name="Lipzen A."/>
            <person name="Chen C."/>
            <person name="Yan M."/>
            <person name="Daum C."/>
            <person name="Ng V."/>
            <person name="Clum A."/>
            <person name="Steindorff A."/>
            <person name="Ohm R.A."/>
            <person name="Martin F."/>
            <person name="Silar P."/>
            <person name="Natvig D.O."/>
            <person name="Lalanne C."/>
            <person name="Gautier V."/>
            <person name="Ament-Velasquez S.L."/>
            <person name="Kruys A."/>
            <person name="Hutchinson M.I."/>
            <person name="Powell A.J."/>
            <person name="Barry K."/>
            <person name="Miller A.N."/>
            <person name="Grigoriev I.V."/>
            <person name="Debuchy R."/>
            <person name="Gladieux P."/>
            <person name="Hiltunen Thoren M."/>
            <person name="Johannesson H."/>
        </authorList>
    </citation>
    <scope>NUCLEOTIDE SEQUENCE</scope>
    <source>
        <strain evidence="3">FGSC 1904</strain>
    </source>
</reference>
<feature type="compositionally biased region" description="Basic and acidic residues" evidence="1">
    <location>
        <begin position="808"/>
        <end position="824"/>
    </location>
</feature>
<feature type="compositionally biased region" description="Basic and acidic residues" evidence="1">
    <location>
        <begin position="172"/>
        <end position="186"/>
    </location>
</feature>
<evidence type="ECO:0000256" key="2">
    <source>
        <dbReference type="SAM" id="SignalP"/>
    </source>
</evidence>
<feature type="region of interest" description="Disordered" evidence="1">
    <location>
        <begin position="156"/>
        <end position="186"/>
    </location>
</feature>